<dbReference type="InterPro" id="IPR009072">
    <property type="entry name" value="Histone-fold"/>
</dbReference>
<dbReference type="AlphaFoldDB" id="A0A8K0KBY4"/>
<feature type="domain" description="Transcription factor CBF/NF-Y/archaeal histone" evidence="5">
    <location>
        <begin position="9"/>
        <end position="73"/>
    </location>
</feature>
<reference evidence="6" key="2">
    <citation type="submission" date="2017-10" db="EMBL/GenBank/DDBJ databases">
        <title>Ladona fulva Genome sequencing and assembly.</title>
        <authorList>
            <person name="Murali S."/>
            <person name="Richards S."/>
            <person name="Bandaranaike D."/>
            <person name="Bellair M."/>
            <person name="Blankenburg K."/>
            <person name="Chao H."/>
            <person name="Dinh H."/>
            <person name="Doddapaneni H."/>
            <person name="Dugan-Rocha S."/>
            <person name="Elkadiri S."/>
            <person name="Gnanaolivu R."/>
            <person name="Hernandez B."/>
            <person name="Skinner E."/>
            <person name="Javaid M."/>
            <person name="Lee S."/>
            <person name="Li M."/>
            <person name="Ming W."/>
            <person name="Munidasa M."/>
            <person name="Muniz J."/>
            <person name="Nguyen L."/>
            <person name="Hughes D."/>
            <person name="Osuji N."/>
            <person name="Pu L.-L."/>
            <person name="Puazo M."/>
            <person name="Qu C."/>
            <person name="Quiroz J."/>
            <person name="Raj R."/>
            <person name="Weissenberger G."/>
            <person name="Xin Y."/>
            <person name="Zou X."/>
            <person name="Han Y."/>
            <person name="Worley K."/>
            <person name="Muzny D."/>
            <person name="Gibbs R."/>
        </authorList>
    </citation>
    <scope>NUCLEOTIDE SEQUENCE</scope>
    <source>
        <strain evidence="6">Sampled in the wild</strain>
    </source>
</reference>
<proteinExistence type="predicted"/>
<dbReference type="GO" id="GO:0008622">
    <property type="term" value="C:epsilon DNA polymerase complex"/>
    <property type="evidence" value="ECO:0007669"/>
    <property type="project" value="TreeGrafter"/>
</dbReference>
<dbReference type="InterPro" id="IPR003958">
    <property type="entry name" value="CBFA_NFYB_domain"/>
</dbReference>
<evidence type="ECO:0000256" key="2">
    <source>
        <dbReference type="ARBA" id="ARBA00023242"/>
    </source>
</evidence>
<keyword evidence="7" id="KW-1185">Reference proteome</keyword>
<comment type="subcellular location">
    <subcellularLocation>
        <location evidence="1">Nucleus</location>
    </subcellularLocation>
</comment>
<evidence type="ECO:0000313" key="7">
    <source>
        <dbReference type="Proteomes" id="UP000792457"/>
    </source>
</evidence>
<dbReference type="GO" id="GO:0008623">
    <property type="term" value="C:CHRAC"/>
    <property type="evidence" value="ECO:0007669"/>
    <property type="project" value="TreeGrafter"/>
</dbReference>
<evidence type="ECO:0000256" key="1">
    <source>
        <dbReference type="ARBA" id="ARBA00004123"/>
    </source>
</evidence>
<evidence type="ECO:0000313" key="6">
    <source>
        <dbReference type="EMBL" id="KAG8229618.1"/>
    </source>
</evidence>
<accession>A0A8K0KBY4</accession>
<dbReference type="SUPFAM" id="SSF47113">
    <property type="entry name" value="Histone-fold"/>
    <property type="match status" value="1"/>
</dbReference>
<dbReference type="GO" id="GO:0006974">
    <property type="term" value="P:DNA damage response"/>
    <property type="evidence" value="ECO:0007669"/>
    <property type="project" value="TreeGrafter"/>
</dbReference>
<evidence type="ECO:0000259" key="5">
    <source>
        <dbReference type="Pfam" id="PF00808"/>
    </source>
</evidence>
<sequence>MAERPEDLNLPNAAVMRLVKEALPEGIAVGKEARNALAKAASVFILYLTSLSNNLAIKNNRKTINGQDVINALEDGEFQQFVGPLKDALDAFKKGKKEKKDAQAKRKSLKEDKRKSDSFAEEVVNEEDDIMEIVEES</sequence>
<dbReference type="Pfam" id="PF00808">
    <property type="entry name" value="CBFD_NFYB_HMF"/>
    <property type="match status" value="1"/>
</dbReference>
<dbReference type="GO" id="GO:0006272">
    <property type="term" value="P:leading strand elongation"/>
    <property type="evidence" value="ECO:0007669"/>
    <property type="project" value="TreeGrafter"/>
</dbReference>
<comment type="caution">
    <text evidence="6">The sequence shown here is derived from an EMBL/GenBank/DDBJ whole genome shotgun (WGS) entry which is preliminary data.</text>
</comment>
<evidence type="ECO:0000256" key="3">
    <source>
        <dbReference type="ARBA" id="ARBA00039793"/>
    </source>
</evidence>
<dbReference type="PANTHER" id="PTHR46172:SF1">
    <property type="entry name" value="DNA POLYMERASE EPSILON SUBUNIT 3"/>
    <property type="match status" value="1"/>
</dbReference>
<reference evidence="6" key="1">
    <citation type="submission" date="2013-04" db="EMBL/GenBank/DDBJ databases">
        <authorList>
            <person name="Qu J."/>
            <person name="Murali S.C."/>
            <person name="Bandaranaike D."/>
            <person name="Bellair M."/>
            <person name="Blankenburg K."/>
            <person name="Chao H."/>
            <person name="Dinh H."/>
            <person name="Doddapaneni H."/>
            <person name="Downs B."/>
            <person name="Dugan-Rocha S."/>
            <person name="Elkadiri S."/>
            <person name="Gnanaolivu R.D."/>
            <person name="Hernandez B."/>
            <person name="Javaid M."/>
            <person name="Jayaseelan J.C."/>
            <person name="Lee S."/>
            <person name="Li M."/>
            <person name="Ming W."/>
            <person name="Munidasa M."/>
            <person name="Muniz J."/>
            <person name="Nguyen L."/>
            <person name="Ongeri F."/>
            <person name="Osuji N."/>
            <person name="Pu L.-L."/>
            <person name="Puazo M."/>
            <person name="Qu C."/>
            <person name="Quiroz J."/>
            <person name="Raj R."/>
            <person name="Weissenberger G."/>
            <person name="Xin Y."/>
            <person name="Zou X."/>
            <person name="Han Y."/>
            <person name="Richards S."/>
            <person name="Worley K."/>
            <person name="Muzny D."/>
            <person name="Gibbs R."/>
        </authorList>
    </citation>
    <scope>NUCLEOTIDE SEQUENCE</scope>
    <source>
        <strain evidence="6">Sampled in the wild</strain>
    </source>
</reference>
<dbReference type="GO" id="GO:0031507">
    <property type="term" value="P:heterochromatin formation"/>
    <property type="evidence" value="ECO:0007669"/>
    <property type="project" value="TreeGrafter"/>
</dbReference>
<gene>
    <name evidence="6" type="ORF">J437_LFUL002343</name>
</gene>
<dbReference type="GO" id="GO:0046982">
    <property type="term" value="F:protein heterodimerization activity"/>
    <property type="evidence" value="ECO:0007669"/>
    <property type="project" value="InterPro"/>
</dbReference>
<protein>
    <recommendedName>
        <fullName evidence="3">DNA polymerase epsilon subunit 3</fullName>
    </recommendedName>
</protein>
<name>A0A8K0KBY4_LADFU</name>
<evidence type="ECO:0000256" key="4">
    <source>
        <dbReference type="SAM" id="MobiDB-lite"/>
    </source>
</evidence>
<feature type="region of interest" description="Disordered" evidence="4">
    <location>
        <begin position="94"/>
        <end position="121"/>
    </location>
</feature>
<dbReference type="PANTHER" id="PTHR46172">
    <property type="entry name" value="DNA POLYMERASE EPSILON SUBUNIT 3"/>
    <property type="match status" value="1"/>
</dbReference>
<dbReference type="CDD" id="cd22928">
    <property type="entry name" value="HFD_POLE3_DPB4"/>
    <property type="match status" value="1"/>
</dbReference>
<organism evidence="6 7">
    <name type="scientific">Ladona fulva</name>
    <name type="common">Scarce chaser dragonfly</name>
    <name type="synonym">Libellula fulva</name>
    <dbReference type="NCBI Taxonomy" id="123851"/>
    <lineage>
        <taxon>Eukaryota</taxon>
        <taxon>Metazoa</taxon>
        <taxon>Ecdysozoa</taxon>
        <taxon>Arthropoda</taxon>
        <taxon>Hexapoda</taxon>
        <taxon>Insecta</taxon>
        <taxon>Pterygota</taxon>
        <taxon>Palaeoptera</taxon>
        <taxon>Odonata</taxon>
        <taxon>Epiprocta</taxon>
        <taxon>Anisoptera</taxon>
        <taxon>Libelluloidea</taxon>
        <taxon>Libellulidae</taxon>
        <taxon>Ladona</taxon>
    </lineage>
</organism>
<dbReference type="OrthoDB" id="1707486at2759"/>
<dbReference type="GO" id="GO:0031490">
    <property type="term" value="F:chromatin DNA binding"/>
    <property type="evidence" value="ECO:0007669"/>
    <property type="project" value="TreeGrafter"/>
</dbReference>
<keyword evidence="2" id="KW-0539">Nucleus</keyword>
<dbReference type="Proteomes" id="UP000792457">
    <property type="component" value="Unassembled WGS sequence"/>
</dbReference>
<feature type="compositionally biased region" description="Basic and acidic residues" evidence="4">
    <location>
        <begin position="94"/>
        <end position="118"/>
    </location>
</feature>
<dbReference type="EMBL" id="KZ308437">
    <property type="protein sequence ID" value="KAG8229618.1"/>
    <property type="molecule type" value="Genomic_DNA"/>
</dbReference>
<dbReference type="InterPro" id="IPR051377">
    <property type="entry name" value="DNA_Pol-Epsilon_Subunit"/>
</dbReference>
<dbReference type="Gene3D" id="1.10.20.10">
    <property type="entry name" value="Histone, subunit A"/>
    <property type="match status" value="1"/>
</dbReference>